<dbReference type="GO" id="GO:0051119">
    <property type="term" value="F:sugar transmembrane transporter activity"/>
    <property type="evidence" value="ECO:0007669"/>
    <property type="project" value="InterPro"/>
</dbReference>
<dbReference type="InterPro" id="IPR050549">
    <property type="entry name" value="MFS_Trehalose_Transporter"/>
</dbReference>
<feature type="transmembrane region" description="Helical" evidence="9">
    <location>
        <begin position="339"/>
        <end position="365"/>
    </location>
</feature>
<feature type="transmembrane region" description="Helical" evidence="9">
    <location>
        <begin position="410"/>
        <end position="428"/>
    </location>
</feature>
<dbReference type="InterPro" id="IPR005829">
    <property type="entry name" value="Sugar_transporter_CS"/>
</dbReference>
<dbReference type="SUPFAM" id="SSF103473">
    <property type="entry name" value="MFS general substrate transporter"/>
    <property type="match status" value="1"/>
</dbReference>
<accession>A0AAV2Q1A6</accession>
<organism evidence="11 12">
    <name type="scientific">Meganyctiphanes norvegica</name>
    <name type="common">Northern krill</name>
    <name type="synonym">Thysanopoda norvegica</name>
    <dbReference type="NCBI Taxonomy" id="48144"/>
    <lineage>
        <taxon>Eukaryota</taxon>
        <taxon>Metazoa</taxon>
        <taxon>Ecdysozoa</taxon>
        <taxon>Arthropoda</taxon>
        <taxon>Crustacea</taxon>
        <taxon>Multicrustacea</taxon>
        <taxon>Malacostraca</taxon>
        <taxon>Eumalacostraca</taxon>
        <taxon>Eucarida</taxon>
        <taxon>Euphausiacea</taxon>
        <taxon>Euphausiidae</taxon>
        <taxon>Meganyctiphanes</taxon>
    </lineage>
</organism>
<dbReference type="PANTHER" id="PTHR48021:SF1">
    <property type="entry name" value="GH07001P-RELATED"/>
    <property type="match status" value="1"/>
</dbReference>
<keyword evidence="8" id="KW-0813">Transport</keyword>
<dbReference type="InterPro" id="IPR036259">
    <property type="entry name" value="MFS_trans_sf"/>
</dbReference>
<dbReference type="InterPro" id="IPR020846">
    <property type="entry name" value="MFS_dom"/>
</dbReference>
<protein>
    <recommendedName>
        <fullName evidence="10">Major facilitator superfamily (MFS) profile domain-containing protein</fullName>
    </recommendedName>
</protein>
<evidence type="ECO:0000256" key="9">
    <source>
        <dbReference type="SAM" id="Phobius"/>
    </source>
</evidence>
<evidence type="ECO:0000256" key="2">
    <source>
        <dbReference type="ARBA" id="ARBA00022475"/>
    </source>
</evidence>
<dbReference type="PRINTS" id="PR00171">
    <property type="entry name" value="SUGRTRNSPORT"/>
</dbReference>
<name>A0AAV2Q1A6_MEGNR</name>
<comment type="caution">
    <text evidence="11">The sequence shown here is derived from an EMBL/GenBank/DDBJ whole genome shotgun (WGS) entry which is preliminary data.</text>
</comment>
<keyword evidence="12" id="KW-1185">Reference proteome</keyword>
<feature type="non-terminal residue" evidence="11">
    <location>
        <position position="1"/>
    </location>
</feature>
<feature type="domain" description="Major facilitator superfamily (MFS) profile" evidence="10">
    <location>
        <begin position="1"/>
        <end position="432"/>
    </location>
</feature>
<gene>
    <name evidence="11" type="ORF">MNOR_LOCUS6161</name>
</gene>
<feature type="transmembrane region" description="Helical" evidence="9">
    <location>
        <begin position="103"/>
        <end position="120"/>
    </location>
</feature>
<evidence type="ECO:0000256" key="5">
    <source>
        <dbReference type="ARBA" id="ARBA00023136"/>
    </source>
</evidence>
<proteinExistence type="inferred from homology"/>
<dbReference type="PANTHER" id="PTHR48021">
    <property type="match status" value="1"/>
</dbReference>
<evidence type="ECO:0000256" key="6">
    <source>
        <dbReference type="ARBA" id="ARBA00023180"/>
    </source>
</evidence>
<dbReference type="AlphaFoldDB" id="A0AAV2Q1A6"/>
<evidence type="ECO:0000256" key="8">
    <source>
        <dbReference type="RuleBase" id="RU003346"/>
    </source>
</evidence>
<evidence type="ECO:0000256" key="1">
    <source>
        <dbReference type="ARBA" id="ARBA00004651"/>
    </source>
</evidence>
<evidence type="ECO:0000256" key="7">
    <source>
        <dbReference type="ARBA" id="ARBA00024348"/>
    </source>
</evidence>
<keyword evidence="5 9" id="KW-0472">Membrane</keyword>
<keyword evidence="6" id="KW-0325">Glycoprotein</keyword>
<feature type="transmembrane region" description="Helical" evidence="9">
    <location>
        <begin position="77"/>
        <end position="97"/>
    </location>
</feature>
<dbReference type="CDD" id="cd17358">
    <property type="entry name" value="MFS_GLUT6_8_Class3_like"/>
    <property type="match status" value="1"/>
</dbReference>
<evidence type="ECO:0000313" key="11">
    <source>
        <dbReference type="EMBL" id="CAL4067075.1"/>
    </source>
</evidence>
<dbReference type="PROSITE" id="PS50850">
    <property type="entry name" value="MFS"/>
    <property type="match status" value="1"/>
</dbReference>
<feature type="transmembrane region" description="Helical" evidence="9">
    <location>
        <begin position="280"/>
        <end position="298"/>
    </location>
</feature>
<keyword evidence="2" id="KW-1003">Cell membrane</keyword>
<dbReference type="PROSITE" id="PS00217">
    <property type="entry name" value="SUGAR_TRANSPORT_2"/>
    <property type="match status" value="1"/>
</dbReference>
<evidence type="ECO:0000256" key="4">
    <source>
        <dbReference type="ARBA" id="ARBA00022989"/>
    </source>
</evidence>
<feature type="transmembrane region" description="Helical" evidence="9">
    <location>
        <begin position="158"/>
        <end position="177"/>
    </location>
</feature>
<evidence type="ECO:0000313" key="12">
    <source>
        <dbReference type="Proteomes" id="UP001497623"/>
    </source>
</evidence>
<keyword evidence="4 9" id="KW-1133">Transmembrane helix</keyword>
<dbReference type="Pfam" id="PF00083">
    <property type="entry name" value="Sugar_tr"/>
    <property type="match status" value="1"/>
</dbReference>
<sequence length="472" mass="51132">ASVGTMGAGTILGFTAPAGPQLVPGNTTDISNSTSDLTLTSLEYSWVCSIQNLSAALSSVITGAAMNTWGRRTSMRILVLPFVMGWLLVGLADSFILLLLGRILLGFCIGGAFVTAPTLIGEVTSPHIRGLCGATTQLIHCVGFLYVFSIGALISWRWLALACMPIPILYGIGTFIFRESPVFLLGKHRNKEALEALRWYRGSTYDCDKEIESIKTNMQENQSTKSSALQNLKQPWNIRALAVSLGLMAGQQLSGVNAIMANANMIFQDANTGISEDMSSILLAFAQFLGTLAATVLVDRLGRRTLLMSSSCFMAVGLAGVGTYFYFKDKDPEYATGSLSWLPLTGLLVFMVAFAVAFGPVPWLMMGELFSGDVRELCSSIASCFNWSMCFISTLAFVPMQESLGPAWTYWMFGIVCVLSLVFVMFLVPETKGLTLEEVSGLMGKPQQQTPTKSAGEHSEREHLNITVMNPI</sequence>
<feature type="transmembrane region" description="Helical" evidence="9">
    <location>
        <begin position="240"/>
        <end position="260"/>
    </location>
</feature>
<dbReference type="InterPro" id="IPR044775">
    <property type="entry name" value="MFS_ERD6/Tret1-like"/>
</dbReference>
<dbReference type="Gene3D" id="1.20.1250.20">
    <property type="entry name" value="MFS general substrate transporter like domains"/>
    <property type="match status" value="1"/>
</dbReference>
<evidence type="ECO:0000256" key="3">
    <source>
        <dbReference type="ARBA" id="ARBA00022692"/>
    </source>
</evidence>
<comment type="similarity">
    <text evidence="7">Belongs to the major facilitator superfamily. Sugar transporter (TC 2.A.1.1) family. Trehalose transporter subfamily.</text>
</comment>
<feature type="transmembrane region" description="Helical" evidence="9">
    <location>
        <begin position="305"/>
        <end position="327"/>
    </location>
</feature>
<dbReference type="NCBIfam" id="TIGR00879">
    <property type="entry name" value="SP"/>
    <property type="match status" value="1"/>
</dbReference>
<dbReference type="Proteomes" id="UP001497623">
    <property type="component" value="Unassembled WGS sequence"/>
</dbReference>
<feature type="transmembrane region" description="Helical" evidence="9">
    <location>
        <begin position="132"/>
        <end position="152"/>
    </location>
</feature>
<keyword evidence="3 9" id="KW-0812">Transmembrane</keyword>
<feature type="transmembrane region" description="Helical" evidence="9">
    <location>
        <begin position="377"/>
        <end position="398"/>
    </location>
</feature>
<dbReference type="InterPro" id="IPR003663">
    <property type="entry name" value="Sugar/inositol_transpt"/>
</dbReference>
<dbReference type="FunFam" id="1.20.1250.20:FF:000055">
    <property type="entry name" value="Facilitated trehalose transporter Tret1-2 homolog"/>
    <property type="match status" value="1"/>
</dbReference>
<evidence type="ECO:0000259" key="10">
    <source>
        <dbReference type="PROSITE" id="PS50850"/>
    </source>
</evidence>
<dbReference type="InterPro" id="IPR005828">
    <property type="entry name" value="MFS_sugar_transport-like"/>
</dbReference>
<reference evidence="11 12" key="1">
    <citation type="submission" date="2024-05" db="EMBL/GenBank/DDBJ databases">
        <authorList>
            <person name="Wallberg A."/>
        </authorList>
    </citation>
    <scope>NUCLEOTIDE SEQUENCE [LARGE SCALE GENOMIC DNA]</scope>
</reference>
<dbReference type="GO" id="GO:0005886">
    <property type="term" value="C:plasma membrane"/>
    <property type="evidence" value="ECO:0007669"/>
    <property type="project" value="UniProtKB-SubCell"/>
</dbReference>
<comment type="subcellular location">
    <subcellularLocation>
        <location evidence="1">Cell membrane</location>
        <topology evidence="1">Multi-pass membrane protein</topology>
    </subcellularLocation>
</comment>
<dbReference type="EMBL" id="CAXKWB010002504">
    <property type="protein sequence ID" value="CAL4067075.1"/>
    <property type="molecule type" value="Genomic_DNA"/>
</dbReference>